<evidence type="ECO:0000313" key="4">
    <source>
        <dbReference type="Proteomes" id="UP000314294"/>
    </source>
</evidence>
<evidence type="ECO:0000313" key="3">
    <source>
        <dbReference type="EMBL" id="TNN85047.1"/>
    </source>
</evidence>
<keyword evidence="2" id="KW-0812">Transmembrane</keyword>
<dbReference type="InterPro" id="IPR009643">
    <property type="entry name" value="HS1-bd"/>
</dbReference>
<keyword evidence="3" id="KW-0346">Stress response</keyword>
<dbReference type="OrthoDB" id="4159489at2759"/>
<dbReference type="GO" id="GO:0003714">
    <property type="term" value="F:transcription corepressor activity"/>
    <property type="evidence" value="ECO:0007669"/>
    <property type="project" value="InterPro"/>
</dbReference>
<evidence type="ECO:0000256" key="2">
    <source>
        <dbReference type="SAM" id="Phobius"/>
    </source>
</evidence>
<sequence length="165" mass="18533">MAETDPKSVQDLTNVMSTRIDDLEKNIGDLMTQAGVEEIEAAPEKAKDGQVHKDLGVKSVRHSGAADFTILKMTLMSFSSCSSQRFTAAFLRSTRLTGNTQVRSLNANAFHSRDEHNQRYRHTYFCSLGSELFLVFASFLACFSSVFSRASVSFRASIWVEYIWK</sequence>
<proteinExistence type="inferred from homology"/>
<gene>
    <name evidence="3" type="primary">HSBP1</name>
    <name evidence="3" type="ORF">EYF80_004701</name>
</gene>
<feature type="transmembrane region" description="Helical" evidence="2">
    <location>
        <begin position="123"/>
        <end position="147"/>
    </location>
</feature>
<protein>
    <submittedName>
        <fullName evidence="3">Heat shock factor-binding protein 1</fullName>
    </submittedName>
</protein>
<keyword evidence="2" id="KW-0472">Membrane</keyword>
<dbReference type="AlphaFoldDB" id="A0A4Z2J4V1"/>
<comment type="similarity">
    <text evidence="1">Belongs to the HSBP1 family.</text>
</comment>
<accession>A0A4Z2J4V1</accession>
<keyword evidence="4" id="KW-1185">Reference proteome</keyword>
<dbReference type="Proteomes" id="UP000314294">
    <property type="component" value="Unassembled WGS sequence"/>
</dbReference>
<evidence type="ECO:0000256" key="1">
    <source>
        <dbReference type="ARBA" id="ARBA00006349"/>
    </source>
</evidence>
<comment type="caution">
    <text evidence="3">The sequence shown here is derived from an EMBL/GenBank/DDBJ whole genome shotgun (WGS) entry which is preliminary data.</text>
</comment>
<name>A0A4Z2J4V1_9TELE</name>
<keyword evidence="2" id="KW-1133">Transmembrane helix</keyword>
<reference evidence="3 4" key="1">
    <citation type="submission" date="2019-03" db="EMBL/GenBank/DDBJ databases">
        <title>First draft genome of Liparis tanakae, snailfish: a comprehensive survey of snailfish specific genes.</title>
        <authorList>
            <person name="Kim W."/>
            <person name="Song I."/>
            <person name="Jeong J.-H."/>
            <person name="Kim D."/>
            <person name="Kim S."/>
            <person name="Ryu S."/>
            <person name="Song J.Y."/>
            <person name="Lee S.K."/>
        </authorList>
    </citation>
    <scope>NUCLEOTIDE SEQUENCE [LARGE SCALE GENOMIC DNA]</scope>
    <source>
        <tissue evidence="3">Muscle</tissue>
    </source>
</reference>
<dbReference type="EMBL" id="SRLO01000023">
    <property type="protein sequence ID" value="TNN85047.1"/>
    <property type="molecule type" value="Genomic_DNA"/>
</dbReference>
<dbReference type="Pfam" id="PF06825">
    <property type="entry name" value="HSBP1"/>
    <property type="match status" value="1"/>
</dbReference>
<organism evidence="3 4">
    <name type="scientific">Liparis tanakae</name>
    <name type="common">Tanaka's snailfish</name>
    <dbReference type="NCBI Taxonomy" id="230148"/>
    <lineage>
        <taxon>Eukaryota</taxon>
        <taxon>Metazoa</taxon>
        <taxon>Chordata</taxon>
        <taxon>Craniata</taxon>
        <taxon>Vertebrata</taxon>
        <taxon>Euteleostomi</taxon>
        <taxon>Actinopterygii</taxon>
        <taxon>Neopterygii</taxon>
        <taxon>Teleostei</taxon>
        <taxon>Neoteleostei</taxon>
        <taxon>Acanthomorphata</taxon>
        <taxon>Eupercaria</taxon>
        <taxon>Perciformes</taxon>
        <taxon>Cottioidei</taxon>
        <taxon>Cottales</taxon>
        <taxon>Liparidae</taxon>
        <taxon>Liparis</taxon>
    </lineage>
</organism>